<reference evidence="1 2" key="1">
    <citation type="journal article" date="2015" name="Stand. Genomic Sci.">
        <title>Genomic Encyclopedia of Bacterial and Archaeal Type Strains, Phase III: the genomes of soil and plant-associated and newly described type strains.</title>
        <authorList>
            <person name="Whitman W.B."/>
            <person name="Woyke T."/>
            <person name="Klenk H.P."/>
            <person name="Zhou Y."/>
            <person name="Lilburn T.G."/>
            <person name="Beck B.J."/>
            <person name="De Vos P."/>
            <person name="Vandamme P."/>
            <person name="Eisen J.A."/>
            <person name="Garrity G."/>
            <person name="Hugenholtz P."/>
            <person name="Kyrpides N.C."/>
        </authorList>
    </citation>
    <scope>NUCLEOTIDE SEQUENCE [LARGE SCALE GENOMIC DNA]</scope>
    <source>
        <strain evidence="1 2">CECT 8445</strain>
    </source>
</reference>
<sequence length="135" mass="15324">MKSKTTFLLLFSFFTLMSCHEELECLFGLEPEINETSIASATLNEPYYQRITAEVDNAVNDNSFDYFFEVIGDFPQGIDVVFLSRSLEILGVPEEAGVFEFTVFLSVERFEDGVYDSSPTCSDYARTDFTLVVNE</sequence>
<organism evidence="1 2">
    <name type="scientific">Winogradskyella wandonensis</name>
    <dbReference type="NCBI Taxonomy" id="1442586"/>
    <lineage>
        <taxon>Bacteria</taxon>
        <taxon>Pseudomonadati</taxon>
        <taxon>Bacteroidota</taxon>
        <taxon>Flavobacteriia</taxon>
        <taxon>Flavobacteriales</taxon>
        <taxon>Flavobacteriaceae</taxon>
        <taxon>Winogradskyella</taxon>
    </lineage>
</organism>
<dbReference type="Proteomes" id="UP000295714">
    <property type="component" value="Unassembled WGS sequence"/>
</dbReference>
<evidence type="ECO:0008006" key="3">
    <source>
        <dbReference type="Google" id="ProtNLM"/>
    </source>
</evidence>
<comment type="caution">
    <text evidence="1">The sequence shown here is derived from an EMBL/GenBank/DDBJ whole genome shotgun (WGS) entry which is preliminary data.</text>
</comment>
<protein>
    <recommendedName>
        <fullName evidence="3">Lipoprotein</fullName>
    </recommendedName>
</protein>
<dbReference type="EMBL" id="SMGI01000001">
    <property type="protein sequence ID" value="TCK68969.1"/>
    <property type="molecule type" value="Genomic_DNA"/>
</dbReference>
<proteinExistence type="predicted"/>
<evidence type="ECO:0000313" key="2">
    <source>
        <dbReference type="Proteomes" id="UP000295714"/>
    </source>
</evidence>
<dbReference type="AlphaFoldDB" id="A0A4R1KXE1"/>
<evidence type="ECO:0000313" key="1">
    <source>
        <dbReference type="EMBL" id="TCK68969.1"/>
    </source>
</evidence>
<accession>A0A4R1KXE1</accession>
<name>A0A4R1KXE1_9FLAO</name>
<dbReference type="RefSeq" id="WP_132703200.1">
    <property type="nucleotide sequence ID" value="NZ_SMGI01000001.1"/>
</dbReference>
<dbReference type="PROSITE" id="PS51257">
    <property type="entry name" value="PROKAR_LIPOPROTEIN"/>
    <property type="match status" value="1"/>
</dbReference>
<keyword evidence="2" id="KW-1185">Reference proteome</keyword>
<dbReference type="OrthoDB" id="1435237at2"/>
<gene>
    <name evidence="1" type="ORF">DFQ05_0480</name>
</gene>